<dbReference type="InterPro" id="IPR011991">
    <property type="entry name" value="ArsR-like_HTH"/>
</dbReference>
<dbReference type="PANTHER" id="PTHR30154">
    <property type="entry name" value="LEUCINE-RESPONSIVE REGULATORY PROTEIN"/>
    <property type="match status" value="1"/>
</dbReference>
<evidence type="ECO:0000259" key="4">
    <source>
        <dbReference type="PROSITE" id="PS50956"/>
    </source>
</evidence>
<evidence type="ECO:0000256" key="3">
    <source>
        <dbReference type="ARBA" id="ARBA00023163"/>
    </source>
</evidence>
<dbReference type="GO" id="GO:0043565">
    <property type="term" value="F:sequence-specific DNA binding"/>
    <property type="evidence" value="ECO:0007669"/>
    <property type="project" value="InterPro"/>
</dbReference>
<evidence type="ECO:0000313" key="5">
    <source>
        <dbReference type="EMBL" id="PUA31138.1"/>
    </source>
</evidence>
<dbReference type="Gene3D" id="1.10.10.10">
    <property type="entry name" value="Winged helix-like DNA-binding domain superfamily/Winged helix DNA-binding domain"/>
    <property type="match status" value="1"/>
</dbReference>
<keyword evidence="1" id="KW-0805">Transcription regulation</keyword>
<accession>A0A2R7Y0X3</accession>
<feature type="domain" description="HTH asnC-type" evidence="4">
    <location>
        <begin position="5"/>
        <end position="66"/>
    </location>
</feature>
<dbReference type="AlphaFoldDB" id="A0A2R7Y0X3"/>
<dbReference type="CDD" id="cd00090">
    <property type="entry name" value="HTH_ARSR"/>
    <property type="match status" value="1"/>
</dbReference>
<reference evidence="5 6" key="1">
    <citation type="submission" date="2017-04" db="EMBL/GenBank/DDBJ databases">
        <title>Draft Aigarchaeota genome from a New Zealand hot spring.</title>
        <authorList>
            <person name="Reysenbach A.-L."/>
            <person name="Donaho J.A."/>
            <person name="Gerhart J."/>
            <person name="Kelley J.F."/>
            <person name="Kouba K."/>
            <person name="Podar M."/>
            <person name="Stott M."/>
        </authorList>
    </citation>
    <scope>NUCLEOTIDE SEQUENCE [LARGE SCALE GENOMIC DNA]</scope>
    <source>
        <strain evidence="5">NZ13_MG1</strain>
    </source>
</reference>
<dbReference type="PANTHER" id="PTHR30154:SF34">
    <property type="entry name" value="TRANSCRIPTIONAL REGULATOR AZLB"/>
    <property type="match status" value="1"/>
</dbReference>
<dbReference type="Gene3D" id="3.30.70.920">
    <property type="match status" value="1"/>
</dbReference>
<evidence type="ECO:0000313" key="6">
    <source>
        <dbReference type="Proteomes" id="UP000244066"/>
    </source>
</evidence>
<dbReference type="Pfam" id="PF01037">
    <property type="entry name" value="AsnC_trans_reg"/>
    <property type="match status" value="1"/>
</dbReference>
<dbReference type="InterPro" id="IPR000485">
    <property type="entry name" value="AsnC-type_HTH_dom"/>
</dbReference>
<comment type="caution">
    <text evidence="5">The sequence shown here is derived from an EMBL/GenBank/DDBJ whole genome shotgun (WGS) entry which is preliminary data.</text>
</comment>
<dbReference type="InterPro" id="IPR036388">
    <property type="entry name" value="WH-like_DNA-bd_sf"/>
</dbReference>
<dbReference type="PROSITE" id="PS00519">
    <property type="entry name" value="HTH_ASNC_1"/>
    <property type="match status" value="1"/>
</dbReference>
<dbReference type="Pfam" id="PF13412">
    <property type="entry name" value="HTH_24"/>
    <property type="match status" value="1"/>
</dbReference>
<dbReference type="GO" id="GO:0043200">
    <property type="term" value="P:response to amino acid"/>
    <property type="evidence" value="ECO:0007669"/>
    <property type="project" value="TreeGrafter"/>
</dbReference>
<dbReference type="InterPro" id="IPR019885">
    <property type="entry name" value="Tscrpt_reg_HTH_AsnC-type_CS"/>
</dbReference>
<proteinExistence type="predicted"/>
<dbReference type="SUPFAM" id="SSF54909">
    <property type="entry name" value="Dimeric alpha+beta barrel"/>
    <property type="match status" value="1"/>
</dbReference>
<dbReference type="InterPro" id="IPR036390">
    <property type="entry name" value="WH_DNA-bd_sf"/>
</dbReference>
<organism evidence="5 6">
    <name type="scientific">Candidatus Terraquivivens tikiterensis</name>
    <dbReference type="NCBI Taxonomy" id="1980982"/>
    <lineage>
        <taxon>Archaea</taxon>
        <taxon>Nitrososphaerota</taxon>
        <taxon>Candidatus Wolframiiraptoraceae</taxon>
        <taxon>Candidatus Terraquivivens</taxon>
    </lineage>
</organism>
<dbReference type="InterPro" id="IPR019888">
    <property type="entry name" value="Tscrpt_reg_AsnC-like"/>
</dbReference>
<sequence>MKTGLDEKDIMILNILQENGRASYSEIAKRLGISEAAAYSRVKKLIKHGYIKRFQAVIDENKVGRAMTAFVAVKAQPHLYDKVLESLVSFPEVLEVHDVTGDYYCLLKLKVRDREALAKTLDEIGRMEGVVSTETKVVLRTLKESPNVYIFNNLSP</sequence>
<dbReference type="Proteomes" id="UP000244066">
    <property type="component" value="Unassembled WGS sequence"/>
</dbReference>
<protein>
    <recommendedName>
        <fullName evidence="4">HTH asnC-type domain-containing protein</fullName>
    </recommendedName>
</protein>
<dbReference type="InterPro" id="IPR011008">
    <property type="entry name" value="Dimeric_a/b-barrel"/>
</dbReference>
<keyword evidence="2" id="KW-0238">DNA-binding</keyword>
<dbReference type="InterPro" id="IPR019887">
    <property type="entry name" value="Tscrpt_reg_AsnC/Lrp_C"/>
</dbReference>
<evidence type="ECO:0000256" key="2">
    <source>
        <dbReference type="ARBA" id="ARBA00023125"/>
    </source>
</evidence>
<keyword evidence="3" id="KW-0804">Transcription</keyword>
<dbReference type="SUPFAM" id="SSF46785">
    <property type="entry name" value="Winged helix' DNA-binding domain"/>
    <property type="match status" value="1"/>
</dbReference>
<dbReference type="GO" id="GO:0005829">
    <property type="term" value="C:cytosol"/>
    <property type="evidence" value="ECO:0007669"/>
    <property type="project" value="TreeGrafter"/>
</dbReference>
<name>A0A2R7Y0X3_9ARCH</name>
<gene>
    <name evidence="5" type="ORF">B9J98_07540</name>
</gene>
<dbReference type="PROSITE" id="PS50956">
    <property type="entry name" value="HTH_ASNC_2"/>
    <property type="match status" value="1"/>
</dbReference>
<dbReference type="PRINTS" id="PR00033">
    <property type="entry name" value="HTHASNC"/>
</dbReference>
<dbReference type="EMBL" id="NDWU01000025">
    <property type="protein sequence ID" value="PUA31138.1"/>
    <property type="molecule type" value="Genomic_DNA"/>
</dbReference>
<evidence type="ECO:0000256" key="1">
    <source>
        <dbReference type="ARBA" id="ARBA00023015"/>
    </source>
</evidence>
<dbReference type="SMART" id="SM00344">
    <property type="entry name" value="HTH_ASNC"/>
    <property type="match status" value="1"/>
</dbReference>